<keyword evidence="3" id="KW-1185">Reference proteome</keyword>
<evidence type="ECO:0000313" key="2">
    <source>
        <dbReference type="EMBL" id="KAG8628968.1"/>
    </source>
</evidence>
<evidence type="ECO:0000313" key="3">
    <source>
        <dbReference type="Proteomes" id="UP000809789"/>
    </source>
</evidence>
<dbReference type="OrthoDB" id="10370188at2759"/>
<name>A0A8K0L6D2_9PEZI</name>
<organism evidence="2 3">
    <name type="scientific">Elsinoe batatas</name>
    <dbReference type="NCBI Taxonomy" id="2601811"/>
    <lineage>
        <taxon>Eukaryota</taxon>
        <taxon>Fungi</taxon>
        <taxon>Dikarya</taxon>
        <taxon>Ascomycota</taxon>
        <taxon>Pezizomycotina</taxon>
        <taxon>Dothideomycetes</taxon>
        <taxon>Dothideomycetidae</taxon>
        <taxon>Myriangiales</taxon>
        <taxon>Elsinoaceae</taxon>
        <taxon>Elsinoe</taxon>
    </lineage>
</organism>
<comment type="caution">
    <text evidence="2">The sequence shown here is derived from an EMBL/GenBank/DDBJ whole genome shotgun (WGS) entry which is preliminary data.</text>
</comment>
<gene>
    <name evidence="2" type="ORF">KVT40_002833</name>
</gene>
<reference evidence="2" key="1">
    <citation type="submission" date="2021-07" db="EMBL/GenBank/DDBJ databases">
        <title>Elsinoe batatas strain:CRI-CJ2 Genome sequencing and assembly.</title>
        <authorList>
            <person name="Huang L."/>
        </authorList>
    </citation>
    <scope>NUCLEOTIDE SEQUENCE</scope>
    <source>
        <strain evidence="2">CRI-CJ2</strain>
    </source>
</reference>
<dbReference type="EMBL" id="JAESVG020000003">
    <property type="protein sequence ID" value="KAG8628968.1"/>
    <property type="molecule type" value="Genomic_DNA"/>
</dbReference>
<accession>A0A8K0L6D2</accession>
<dbReference type="AlphaFoldDB" id="A0A8K0L6D2"/>
<protein>
    <submittedName>
        <fullName evidence="2">Uncharacterized protein</fullName>
    </submittedName>
</protein>
<sequence>MPAPLPRMISTAGVIELEYRAKKAPLRERLPVPQIGQKGGSDCGEVMDARL</sequence>
<feature type="region of interest" description="Disordered" evidence="1">
    <location>
        <begin position="30"/>
        <end position="51"/>
    </location>
</feature>
<evidence type="ECO:0000256" key="1">
    <source>
        <dbReference type="SAM" id="MobiDB-lite"/>
    </source>
</evidence>
<dbReference type="Proteomes" id="UP000809789">
    <property type="component" value="Unassembled WGS sequence"/>
</dbReference>
<proteinExistence type="predicted"/>